<evidence type="ECO:0000256" key="1">
    <source>
        <dbReference type="ARBA" id="ARBA00001946"/>
    </source>
</evidence>
<comment type="caution">
    <text evidence="7">The sequence shown here is derived from an EMBL/GenBank/DDBJ whole genome shotgun (WGS) entry which is preliminary data.</text>
</comment>
<keyword evidence="8" id="KW-1185">Reference proteome</keyword>
<evidence type="ECO:0000259" key="6">
    <source>
        <dbReference type="Pfam" id="PF10150"/>
    </source>
</evidence>
<accession>A0A3N1M0U1</accession>
<dbReference type="GO" id="GO:0016787">
    <property type="term" value="F:hydrolase activity"/>
    <property type="evidence" value="ECO:0007669"/>
    <property type="project" value="UniProtKB-KW"/>
</dbReference>
<evidence type="ECO:0000313" key="7">
    <source>
        <dbReference type="EMBL" id="ROQ01124.1"/>
    </source>
</evidence>
<dbReference type="Gene3D" id="2.40.50.140">
    <property type="entry name" value="Nucleic acid-binding proteins"/>
    <property type="match status" value="1"/>
</dbReference>
<dbReference type="SUPFAM" id="SSF50249">
    <property type="entry name" value="Nucleic acid-binding proteins"/>
    <property type="match status" value="1"/>
</dbReference>
<dbReference type="InterPro" id="IPR019307">
    <property type="entry name" value="RNA-bd_AU-1/RNase_E/G"/>
</dbReference>
<dbReference type="GO" id="GO:0006364">
    <property type="term" value="P:rRNA processing"/>
    <property type="evidence" value="ECO:0007669"/>
    <property type="project" value="TreeGrafter"/>
</dbReference>
<keyword evidence="3" id="KW-0378">Hydrolase</keyword>
<dbReference type="Pfam" id="PF10150">
    <property type="entry name" value="RNase_E_G"/>
    <property type="match status" value="1"/>
</dbReference>
<evidence type="ECO:0000313" key="8">
    <source>
        <dbReference type="Proteomes" id="UP000278222"/>
    </source>
</evidence>
<dbReference type="GO" id="GO:0005737">
    <property type="term" value="C:cytoplasm"/>
    <property type="evidence" value="ECO:0007669"/>
    <property type="project" value="TreeGrafter"/>
</dbReference>
<protein>
    <submittedName>
        <fullName evidence="7">Ribonuclease E/ribonuclease G</fullName>
    </submittedName>
</protein>
<dbReference type="GO" id="GO:0003723">
    <property type="term" value="F:RNA binding"/>
    <property type="evidence" value="ECO:0007669"/>
    <property type="project" value="UniProtKB-KW"/>
</dbReference>
<dbReference type="GO" id="GO:0004540">
    <property type="term" value="F:RNA nuclease activity"/>
    <property type="evidence" value="ECO:0007669"/>
    <property type="project" value="InterPro"/>
</dbReference>
<keyword evidence="2" id="KW-0479">Metal-binding</keyword>
<comment type="cofactor">
    <cofactor evidence="1">
        <name>Mg(2+)</name>
        <dbReference type="ChEBI" id="CHEBI:18420"/>
    </cofactor>
</comment>
<dbReference type="GO" id="GO:0046872">
    <property type="term" value="F:metal ion binding"/>
    <property type="evidence" value="ECO:0007669"/>
    <property type="project" value="UniProtKB-KW"/>
</dbReference>
<feature type="domain" description="RNA-binding protein AU-1/Ribonuclease E/G" evidence="6">
    <location>
        <begin position="141"/>
        <end position="362"/>
    </location>
</feature>
<dbReference type="AlphaFoldDB" id="A0A3N1M0U1"/>
<reference evidence="7 8" key="1">
    <citation type="submission" date="2018-11" db="EMBL/GenBank/DDBJ databases">
        <title>Genomic Encyclopedia of Type Strains, Phase IV (KMG-IV): sequencing the most valuable type-strain genomes for metagenomic binning, comparative biology and taxonomic classification.</title>
        <authorList>
            <person name="Goeker M."/>
        </authorList>
    </citation>
    <scope>NUCLEOTIDE SEQUENCE [LARGE SCALE GENOMIC DNA]</scope>
    <source>
        <strain evidence="7 8">DSM 5900</strain>
    </source>
</reference>
<evidence type="ECO:0000256" key="2">
    <source>
        <dbReference type="ARBA" id="ARBA00022723"/>
    </source>
</evidence>
<dbReference type="PANTHER" id="PTHR30001">
    <property type="entry name" value="RIBONUCLEASE"/>
    <property type="match status" value="1"/>
</dbReference>
<proteinExistence type="predicted"/>
<evidence type="ECO:0000256" key="4">
    <source>
        <dbReference type="ARBA" id="ARBA00022842"/>
    </source>
</evidence>
<organism evidence="7 8">
    <name type="scientific">Stella humosa</name>
    <dbReference type="NCBI Taxonomy" id="94"/>
    <lineage>
        <taxon>Bacteria</taxon>
        <taxon>Pseudomonadati</taxon>
        <taxon>Pseudomonadota</taxon>
        <taxon>Alphaproteobacteria</taxon>
        <taxon>Rhodospirillales</taxon>
        <taxon>Stellaceae</taxon>
        <taxon>Stella</taxon>
    </lineage>
</organism>
<keyword evidence="5" id="KW-0694">RNA-binding</keyword>
<dbReference type="InterPro" id="IPR012340">
    <property type="entry name" value="NA-bd_OB-fold"/>
</dbReference>
<sequence length="456" mass="46494">MTMTAPTIDRILVDRVPGETRVAALAGGRLVDLHIVRGDPRFAVGAIHLGRVAQLVAGFDGAFVDIGLEQAAFLRLADVASPPVAGDVLPVQIVRAAGGEKGLGVTARPRLAGRFIDWLAGRPGLRTARGVAMLAGLSLADDEGAELKAASADADPAAVVVELARLRAEWAAVLARAARGVAPAALHPAAEPWMALLQQPWAAGAEVAFADRAGLTAARADVARLFPDLAERLVLDPAGWRMFDEAGVEEQVAAALARRVPLPGGGELVIDEAEAATLIDIDAGASRAAPGTINRKAVPAIAAALRLRAIGGQVLVDFVREGGAKSRDALVAAMREAVAADPEPVEIAGWSRLGLLELTRRRARPSLASLMSAPAADRAASAVARGYDALRAAARTAGEPAVAAITVEAGAVVETALRGPLAGNLAALAKATGLAIRVAAAPALAPSAFRVAAGRP</sequence>
<gene>
    <name evidence="7" type="ORF">EDC65_0300</name>
</gene>
<name>A0A3N1M0U1_9PROT</name>
<dbReference type="PANTHER" id="PTHR30001:SF0">
    <property type="entry name" value="RIBONUCLEASE G"/>
    <property type="match status" value="1"/>
</dbReference>
<dbReference type="EMBL" id="RJKX01000011">
    <property type="protein sequence ID" value="ROQ01124.1"/>
    <property type="molecule type" value="Genomic_DNA"/>
</dbReference>
<evidence type="ECO:0000256" key="3">
    <source>
        <dbReference type="ARBA" id="ARBA00022801"/>
    </source>
</evidence>
<dbReference type="InterPro" id="IPR004659">
    <property type="entry name" value="RNase_E/G"/>
</dbReference>
<keyword evidence="4" id="KW-0460">Magnesium</keyword>
<dbReference type="Proteomes" id="UP000278222">
    <property type="component" value="Unassembled WGS sequence"/>
</dbReference>
<evidence type="ECO:0000256" key="5">
    <source>
        <dbReference type="ARBA" id="ARBA00022884"/>
    </source>
</evidence>